<dbReference type="AlphaFoldDB" id="A0A3M6U9H7"/>
<name>A0A3M6U9H7_POCDA</name>
<dbReference type="Proteomes" id="UP000275408">
    <property type="component" value="Unassembled WGS sequence"/>
</dbReference>
<evidence type="ECO:0000313" key="2">
    <source>
        <dbReference type="EMBL" id="RMX50307.1"/>
    </source>
</evidence>
<accession>A0A3M6U9H7</accession>
<reference evidence="2 3" key="1">
    <citation type="journal article" date="2018" name="Sci. Rep.">
        <title>Comparative analysis of the Pocillopora damicornis genome highlights role of immune system in coral evolution.</title>
        <authorList>
            <person name="Cunning R."/>
            <person name="Bay R.A."/>
            <person name="Gillette P."/>
            <person name="Baker A.C."/>
            <person name="Traylor-Knowles N."/>
        </authorList>
    </citation>
    <scope>NUCLEOTIDE SEQUENCE [LARGE SCALE GENOMIC DNA]</scope>
    <source>
        <strain evidence="2">RSMAS</strain>
        <tissue evidence="2">Whole animal</tissue>
    </source>
</reference>
<sequence>MKSLKVFDLSIQGLYGQNTGNTKPKSKHLSKTTQKSSGATTKCSWADAHALTQRSVTMVRWLQNRRRKLNS</sequence>
<gene>
    <name evidence="2" type="ORF">pdam_00022652</name>
</gene>
<evidence type="ECO:0000256" key="1">
    <source>
        <dbReference type="SAM" id="MobiDB-lite"/>
    </source>
</evidence>
<dbReference type="EMBL" id="RCHS01001987">
    <property type="protein sequence ID" value="RMX50307.1"/>
    <property type="molecule type" value="Genomic_DNA"/>
</dbReference>
<evidence type="ECO:0000313" key="3">
    <source>
        <dbReference type="Proteomes" id="UP000275408"/>
    </source>
</evidence>
<proteinExistence type="predicted"/>
<protein>
    <submittedName>
        <fullName evidence="2">Uncharacterized protein</fullName>
    </submittedName>
</protein>
<organism evidence="2 3">
    <name type="scientific">Pocillopora damicornis</name>
    <name type="common">Cauliflower coral</name>
    <name type="synonym">Millepora damicornis</name>
    <dbReference type="NCBI Taxonomy" id="46731"/>
    <lineage>
        <taxon>Eukaryota</taxon>
        <taxon>Metazoa</taxon>
        <taxon>Cnidaria</taxon>
        <taxon>Anthozoa</taxon>
        <taxon>Hexacorallia</taxon>
        <taxon>Scleractinia</taxon>
        <taxon>Astrocoeniina</taxon>
        <taxon>Pocilloporidae</taxon>
        <taxon>Pocillopora</taxon>
    </lineage>
</organism>
<keyword evidence="3" id="KW-1185">Reference proteome</keyword>
<comment type="caution">
    <text evidence="2">The sequence shown here is derived from an EMBL/GenBank/DDBJ whole genome shotgun (WGS) entry which is preliminary data.</text>
</comment>
<feature type="region of interest" description="Disordered" evidence="1">
    <location>
        <begin position="17"/>
        <end position="39"/>
    </location>
</feature>